<dbReference type="SUPFAM" id="SSF52540">
    <property type="entry name" value="P-loop containing nucleoside triphosphate hydrolases"/>
    <property type="match status" value="1"/>
</dbReference>
<feature type="transmembrane region" description="Helical" evidence="9">
    <location>
        <begin position="702"/>
        <end position="723"/>
    </location>
</feature>
<feature type="domain" description="ABC transporter" evidence="11">
    <location>
        <begin position="313"/>
        <end position="553"/>
    </location>
</feature>
<dbReference type="PROSITE" id="PS50893">
    <property type="entry name" value="ABC_TRANSPORTER_2"/>
    <property type="match status" value="1"/>
</dbReference>
<evidence type="ECO:0000256" key="1">
    <source>
        <dbReference type="ARBA" id="ARBA00004141"/>
    </source>
</evidence>
<feature type="domain" description="EGF-like" evidence="10">
    <location>
        <begin position="25"/>
        <end position="58"/>
    </location>
</feature>
<dbReference type="PROSITE" id="PS50026">
    <property type="entry name" value="EGF_3"/>
    <property type="match status" value="1"/>
</dbReference>
<dbReference type="STRING" id="101091.A0A1C7N0D6"/>
<keyword evidence="5" id="KW-0067">ATP-binding</keyword>
<dbReference type="InParanoid" id="A0A1C7N0D6"/>
<feature type="transmembrane region" description="Helical" evidence="9">
    <location>
        <begin position="744"/>
        <end position="772"/>
    </location>
</feature>
<evidence type="ECO:0000256" key="3">
    <source>
        <dbReference type="ARBA" id="ARBA00022692"/>
    </source>
</evidence>
<evidence type="ECO:0000259" key="11">
    <source>
        <dbReference type="PROSITE" id="PS50893"/>
    </source>
</evidence>
<keyword evidence="8" id="KW-0245">EGF-like domain</keyword>
<dbReference type="PROSITE" id="PS00022">
    <property type="entry name" value="EGF_1"/>
    <property type="match status" value="1"/>
</dbReference>
<name>A0A1C7N0D6_9FUNG</name>
<evidence type="ECO:0000256" key="5">
    <source>
        <dbReference type="ARBA" id="ARBA00022840"/>
    </source>
</evidence>
<sequence length="922" mass="103624">MKNNTILFPYRVRKRQECPECPVCFNCQLPSDTCANGGHCDVSGACACPAGWGGLDCTQPLCGSLYQDNREPRRQGEQCKCDPGWGGVNCNVCQQDNVCKTVKGEDAVCLKNAIGLKSMHAWCATTNIPWIDNTHVSLSCEWQKDECIFQFWKDNEEQFYCQLSECTQTTSDTDDVQGHCAKATCGCMKDAFMCGREVGPSEWFCKNGKDCWYNEYSTLVSVFPDNIQLDCNVGECANQQDFLDVGPINREFSSYTELMIVCAIAVACLLLFGITRVTAIRQKKMFSTRIELDEDEDDQDYLLDSAQSTQVSLTFSNISYNVNGKQILSDIHGYLEPGQMMAVMGPSGAGKSSLLDILSRKHKRGIISGNIWINNAQPTKRQFKKITGFVDQDDSLMGTLTVRETLTYAALMRLPRKMPLKVKQKRVEDVMQELGIAKIADSLIGMPGQRGISGGEKRRVSIGKELVTSPSLLFLDEPTSGLDAYNAGVVMECLKKLVRDGKRTIIVTIHQPRSNIFKMFDSLMLLANGRQVYFGPTRSCSDYFKSLGFTLPTDYNIADYLIDLTIKKPEESINRSTTPVSFYQNQNDVEAEPLEEIRPSLDLQGEQHQEESSEFARIEQPSISETESYNIWVDTSGPQTSKLSIFQFYHEMTLLSSRTFINLYRNPFLFFAHFVFAIVLAVLLGCLFWQVDVDLSGVQNRLGVLFFMCALLGFASTSALDMFNKERVLFMRERENGYYSPGAYFVAKVLFDIVPLRVLPPLLMGSISYYMIGLNASFSVFAKFLLVLVLFNLSAAGLCLCFATAFKNISVANLLANLVILFSMLFGGFLLNKDHIPPILSWLQYLSFFNYGFEALIVNELKDITLRDKSIADIQIPGPIILARFGFNGQAFWSDVVRLICFVIVTMSMSFVFLKFLVKEKR</sequence>
<dbReference type="PROSITE" id="PS00211">
    <property type="entry name" value="ABC_TRANSPORTER_1"/>
    <property type="match status" value="1"/>
</dbReference>
<reference evidence="12 13" key="1">
    <citation type="submission" date="2016-03" db="EMBL/GenBank/DDBJ databases">
        <title>Choanephora cucurbitarum.</title>
        <authorList>
            <person name="Min B."/>
            <person name="Park H."/>
            <person name="Park J.-H."/>
            <person name="Shin H.-D."/>
            <person name="Choi I.-G."/>
        </authorList>
    </citation>
    <scope>NUCLEOTIDE SEQUENCE [LARGE SCALE GENOMIC DNA]</scope>
    <source>
        <strain evidence="12 13">KUS-F28377</strain>
    </source>
</reference>
<keyword evidence="4" id="KW-0547">Nucleotide-binding</keyword>
<dbReference type="PROSITE" id="PS01186">
    <property type="entry name" value="EGF_2"/>
    <property type="match status" value="1"/>
</dbReference>
<evidence type="ECO:0000256" key="6">
    <source>
        <dbReference type="ARBA" id="ARBA00022989"/>
    </source>
</evidence>
<evidence type="ECO:0000256" key="8">
    <source>
        <dbReference type="PROSITE-ProRule" id="PRU00076"/>
    </source>
</evidence>
<keyword evidence="7 9" id="KW-0472">Membrane</keyword>
<evidence type="ECO:0000256" key="4">
    <source>
        <dbReference type="ARBA" id="ARBA00022741"/>
    </source>
</evidence>
<dbReference type="InterPro" id="IPR003439">
    <property type="entry name" value="ABC_transporter-like_ATP-bd"/>
</dbReference>
<feature type="transmembrane region" description="Helical" evidence="9">
    <location>
        <begin position="813"/>
        <end position="831"/>
    </location>
</feature>
<evidence type="ECO:0000256" key="2">
    <source>
        <dbReference type="ARBA" id="ARBA00022448"/>
    </source>
</evidence>
<dbReference type="Pfam" id="PF00005">
    <property type="entry name" value="ABC_tran"/>
    <property type="match status" value="1"/>
</dbReference>
<evidence type="ECO:0000313" key="12">
    <source>
        <dbReference type="EMBL" id="OBZ82557.1"/>
    </source>
</evidence>
<proteinExistence type="predicted"/>
<dbReference type="AlphaFoldDB" id="A0A1C7N0D6"/>
<gene>
    <name evidence="12" type="primary">ADP1_1</name>
    <name evidence="12" type="ORF">A0J61_09392</name>
</gene>
<dbReference type="GO" id="GO:0016887">
    <property type="term" value="F:ATP hydrolysis activity"/>
    <property type="evidence" value="ECO:0007669"/>
    <property type="project" value="InterPro"/>
</dbReference>
<feature type="non-terminal residue" evidence="12">
    <location>
        <position position="922"/>
    </location>
</feature>
<dbReference type="GO" id="GO:0140359">
    <property type="term" value="F:ABC-type transporter activity"/>
    <property type="evidence" value="ECO:0007669"/>
    <property type="project" value="InterPro"/>
</dbReference>
<dbReference type="Gene3D" id="3.40.50.300">
    <property type="entry name" value="P-loop containing nucleotide triphosphate hydrolases"/>
    <property type="match status" value="1"/>
</dbReference>
<organism evidence="12 13">
    <name type="scientific">Choanephora cucurbitarum</name>
    <dbReference type="NCBI Taxonomy" id="101091"/>
    <lineage>
        <taxon>Eukaryota</taxon>
        <taxon>Fungi</taxon>
        <taxon>Fungi incertae sedis</taxon>
        <taxon>Mucoromycota</taxon>
        <taxon>Mucoromycotina</taxon>
        <taxon>Mucoromycetes</taxon>
        <taxon>Mucorales</taxon>
        <taxon>Mucorineae</taxon>
        <taxon>Choanephoraceae</taxon>
        <taxon>Choanephoroideae</taxon>
        <taxon>Choanephora</taxon>
    </lineage>
</organism>
<protein>
    <submittedName>
        <fullName evidence="12">Putative ATP-dependent permease</fullName>
    </submittedName>
</protein>
<evidence type="ECO:0000259" key="10">
    <source>
        <dbReference type="PROSITE" id="PS50026"/>
    </source>
</evidence>
<dbReference type="GO" id="GO:0016020">
    <property type="term" value="C:membrane"/>
    <property type="evidence" value="ECO:0007669"/>
    <property type="project" value="UniProtKB-SubCell"/>
</dbReference>
<feature type="transmembrane region" description="Helical" evidence="9">
    <location>
        <begin position="784"/>
        <end position="806"/>
    </location>
</feature>
<comment type="caution">
    <text evidence="12">The sequence shown here is derived from an EMBL/GenBank/DDBJ whole genome shotgun (WGS) entry which is preliminary data.</text>
</comment>
<dbReference type="PANTHER" id="PTHR48041:SF2">
    <property type="entry name" value="ATP-DEPENDENT PERMEASE-RELATED"/>
    <property type="match status" value="1"/>
</dbReference>
<feature type="disulfide bond" evidence="8">
    <location>
        <begin position="48"/>
        <end position="57"/>
    </location>
</feature>
<keyword evidence="13" id="KW-1185">Reference proteome</keyword>
<keyword evidence="3 9" id="KW-0812">Transmembrane</keyword>
<keyword evidence="8" id="KW-1015">Disulfide bond</keyword>
<evidence type="ECO:0000313" key="13">
    <source>
        <dbReference type="Proteomes" id="UP000093000"/>
    </source>
</evidence>
<dbReference type="InterPro" id="IPR050352">
    <property type="entry name" value="ABCG_transporters"/>
</dbReference>
<feature type="transmembrane region" description="Helical" evidence="9">
    <location>
        <begin position="258"/>
        <end position="279"/>
    </location>
</feature>
<keyword evidence="2" id="KW-0813">Transport</keyword>
<feature type="transmembrane region" description="Helical" evidence="9">
    <location>
        <begin position="668"/>
        <end position="690"/>
    </location>
</feature>
<dbReference type="PANTHER" id="PTHR48041">
    <property type="entry name" value="ABC TRANSPORTER G FAMILY MEMBER 28"/>
    <property type="match status" value="1"/>
</dbReference>
<keyword evidence="6 9" id="KW-1133">Transmembrane helix</keyword>
<dbReference type="InterPro" id="IPR013525">
    <property type="entry name" value="ABC2_TM"/>
</dbReference>
<comment type="caution">
    <text evidence="8">Lacks conserved residue(s) required for the propagation of feature annotation.</text>
</comment>
<dbReference type="Proteomes" id="UP000093000">
    <property type="component" value="Unassembled WGS sequence"/>
</dbReference>
<accession>A0A1C7N0D6</accession>
<dbReference type="InterPro" id="IPR027417">
    <property type="entry name" value="P-loop_NTPase"/>
</dbReference>
<dbReference type="OrthoDB" id="66620at2759"/>
<dbReference type="InterPro" id="IPR000742">
    <property type="entry name" value="EGF"/>
</dbReference>
<comment type="subcellular location">
    <subcellularLocation>
        <location evidence="1">Membrane</location>
        <topology evidence="1">Multi-pass membrane protein</topology>
    </subcellularLocation>
</comment>
<dbReference type="InterPro" id="IPR003593">
    <property type="entry name" value="AAA+_ATPase"/>
</dbReference>
<evidence type="ECO:0000256" key="9">
    <source>
        <dbReference type="SAM" id="Phobius"/>
    </source>
</evidence>
<evidence type="ECO:0000256" key="7">
    <source>
        <dbReference type="ARBA" id="ARBA00023136"/>
    </source>
</evidence>
<dbReference type="CDD" id="cd03213">
    <property type="entry name" value="ABCG_EPDR"/>
    <property type="match status" value="1"/>
</dbReference>
<feature type="transmembrane region" description="Helical" evidence="9">
    <location>
        <begin position="896"/>
        <end position="918"/>
    </location>
</feature>
<dbReference type="Pfam" id="PF01061">
    <property type="entry name" value="ABC2_membrane"/>
    <property type="match status" value="1"/>
</dbReference>
<dbReference type="InterPro" id="IPR017871">
    <property type="entry name" value="ABC_transporter-like_CS"/>
</dbReference>
<dbReference type="EMBL" id="LUGH01000840">
    <property type="protein sequence ID" value="OBZ82557.1"/>
    <property type="molecule type" value="Genomic_DNA"/>
</dbReference>
<dbReference type="GO" id="GO:0005524">
    <property type="term" value="F:ATP binding"/>
    <property type="evidence" value="ECO:0007669"/>
    <property type="project" value="UniProtKB-KW"/>
</dbReference>
<dbReference type="Gene3D" id="2.10.25.10">
    <property type="entry name" value="Laminin"/>
    <property type="match status" value="1"/>
</dbReference>
<dbReference type="SMART" id="SM00382">
    <property type="entry name" value="AAA"/>
    <property type="match status" value="1"/>
</dbReference>